<dbReference type="PANTHER" id="PTHR30012:SF0">
    <property type="entry name" value="TYPE II SECRETION SYSTEM PROTEIN F-RELATED"/>
    <property type="match status" value="1"/>
</dbReference>
<comment type="similarity">
    <text evidence="2">Belongs to the GSP F family.</text>
</comment>
<feature type="transmembrane region" description="Helical" evidence="8">
    <location>
        <begin position="224"/>
        <end position="241"/>
    </location>
</feature>
<evidence type="ECO:0000259" key="9">
    <source>
        <dbReference type="Pfam" id="PF00482"/>
    </source>
</evidence>
<comment type="caution">
    <text evidence="10">The sequence shown here is derived from an EMBL/GenBank/DDBJ whole genome shotgun (WGS) entry which is preliminary data.</text>
</comment>
<feature type="transmembrane region" description="Helical" evidence="8">
    <location>
        <begin position="272"/>
        <end position="294"/>
    </location>
</feature>
<dbReference type="RefSeq" id="WP_114283121.1">
    <property type="nucleotide sequence ID" value="NZ_PSYR01000002.1"/>
</dbReference>
<dbReference type="NCBIfam" id="TIGR02120">
    <property type="entry name" value="GspF"/>
    <property type="match status" value="1"/>
</dbReference>
<dbReference type="GO" id="GO:0015628">
    <property type="term" value="P:protein secretion by the type II secretion system"/>
    <property type="evidence" value="ECO:0007669"/>
    <property type="project" value="InterPro"/>
</dbReference>
<sequence>MAAFEYEALDSEGRAVKGVMEGDAERRVRGLLREKGFIPVKIAPIGRERGERRAFRWQGGLKAAELALITRQFATLVRAGLPIEESLHALTEQSESARARKILAAVRTKVREGQPLAQALGDFPGSFPPLFRHLVEAGEQSGKLPVILERLADYTEQRQALTQKVWVAFLYPALVSVVAVAIVGGLLVYVVPQIAQVFVDSGAPLPWATRTLIAISHIAKEGGVLWPAGGLALLLMGRWLLRKRERRVAWQRFLLRVPLLGRLIRSLNAARLASTLGILTSSGIPLLAALDTALHVVTNLPMRMAVEEAKRQVREGGSLGRSLGRAKLFPPLVIHLVSSGEASGSLDTMLARAAEAQTRELEGFVTALTSLIEPVLILVMGGMVLFIVLAILLPIFDMNQLIK</sequence>
<keyword evidence="11" id="KW-1185">Reference proteome</keyword>
<dbReference type="Proteomes" id="UP000253250">
    <property type="component" value="Unassembled WGS sequence"/>
</dbReference>
<reference evidence="10 11" key="1">
    <citation type="submission" date="2018-02" db="EMBL/GenBank/DDBJ databases">
        <title>Insights into the biology of acidophilic members of the Acidiferrobacteraceae family derived from comparative genomic analyses.</title>
        <authorList>
            <person name="Issotta F."/>
            <person name="Thyssen C."/>
            <person name="Mena C."/>
            <person name="Moya A."/>
            <person name="Bellenberg S."/>
            <person name="Sproer C."/>
            <person name="Covarrubias P.C."/>
            <person name="Sand W."/>
            <person name="Quatrini R."/>
            <person name="Vera M."/>
        </authorList>
    </citation>
    <scope>NUCLEOTIDE SEQUENCE [LARGE SCALE GENOMIC DNA]</scope>
    <source>
        <strain evidence="11">m-1</strain>
    </source>
</reference>
<comment type="subcellular location">
    <subcellularLocation>
        <location evidence="1">Cell inner membrane</location>
        <topology evidence="1">Multi-pass membrane protein</topology>
    </subcellularLocation>
</comment>
<feature type="domain" description="Type II secretion system protein GspF" evidence="9">
    <location>
        <begin position="70"/>
        <end position="192"/>
    </location>
</feature>
<feature type="transmembrane region" description="Helical" evidence="8">
    <location>
        <begin position="375"/>
        <end position="396"/>
    </location>
</feature>
<dbReference type="GO" id="GO:0005886">
    <property type="term" value="C:plasma membrane"/>
    <property type="evidence" value="ECO:0007669"/>
    <property type="project" value="UniProtKB-SubCell"/>
</dbReference>
<dbReference type="FunFam" id="1.20.81.30:FF:000001">
    <property type="entry name" value="Type II secretion system protein F"/>
    <property type="match status" value="2"/>
</dbReference>
<evidence type="ECO:0000256" key="2">
    <source>
        <dbReference type="ARBA" id="ARBA00005745"/>
    </source>
</evidence>
<evidence type="ECO:0000256" key="7">
    <source>
        <dbReference type="ARBA" id="ARBA00023136"/>
    </source>
</evidence>
<accession>A0A368HDA9</accession>
<dbReference type="PANTHER" id="PTHR30012">
    <property type="entry name" value="GENERAL SECRETION PATHWAY PROTEIN"/>
    <property type="match status" value="1"/>
</dbReference>
<proteinExistence type="inferred from homology"/>
<keyword evidence="3" id="KW-1003">Cell membrane</keyword>
<evidence type="ECO:0000313" key="11">
    <source>
        <dbReference type="Proteomes" id="UP000253250"/>
    </source>
</evidence>
<evidence type="ECO:0000256" key="6">
    <source>
        <dbReference type="ARBA" id="ARBA00022989"/>
    </source>
</evidence>
<evidence type="ECO:0000313" key="10">
    <source>
        <dbReference type="EMBL" id="RCN56424.1"/>
    </source>
</evidence>
<dbReference type="InterPro" id="IPR042094">
    <property type="entry name" value="T2SS_GspF_sf"/>
</dbReference>
<gene>
    <name evidence="10" type="primary">gspF</name>
    <name evidence="10" type="ORF">C4900_11410</name>
</gene>
<protein>
    <submittedName>
        <fullName evidence="10">Type II secretion system protein GspF</fullName>
    </submittedName>
</protein>
<dbReference type="AlphaFoldDB" id="A0A368HDA9"/>
<evidence type="ECO:0000256" key="3">
    <source>
        <dbReference type="ARBA" id="ARBA00022475"/>
    </source>
</evidence>
<dbReference type="OrthoDB" id="9805682at2"/>
<dbReference type="Pfam" id="PF00482">
    <property type="entry name" value="T2SSF"/>
    <property type="match status" value="2"/>
</dbReference>
<evidence type="ECO:0000256" key="1">
    <source>
        <dbReference type="ARBA" id="ARBA00004429"/>
    </source>
</evidence>
<dbReference type="InterPro" id="IPR011850">
    <property type="entry name" value="T2SS_GspF"/>
</dbReference>
<dbReference type="InterPro" id="IPR003004">
    <property type="entry name" value="GspF/PilC"/>
</dbReference>
<evidence type="ECO:0000256" key="5">
    <source>
        <dbReference type="ARBA" id="ARBA00022692"/>
    </source>
</evidence>
<evidence type="ECO:0000256" key="4">
    <source>
        <dbReference type="ARBA" id="ARBA00022519"/>
    </source>
</evidence>
<feature type="transmembrane region" description="Helical" evidence="8">
    <location>
        <begin position="165"/>
        <end position="191"/>
    </location>
</feature>
<keyword evidence="4" id="KW-0997">Cell inner membrane</keyword>
<feature type="domain" description="Type II secretion system protein GspF" evidence="9">
    <location>
        <begin position="273"/>
        <end position="394"/>
    </location>
</feature>
<name>A0A368HDA9_9GAMM</name>
<keyword evidence="6 8" id="KW-1133">Transmembrane helix</keyword>
<dbReference type="Gene3D" id="1.20.81.30">
    <property type="entry name" value="Type II secretion system (T2SS), domain F"/>
    <property type="match status" value="2"/>
</dbReference>
<dbReference type="EMBL" id="PSYR01000002">
    <property type="protein sequence ID" value="RCN56424.1"/>
    <property type="molecule type" value="Genomic_DNA"/>
</dbReference>
<dbReference type="PRINTS" id="PR00812">
    <property type="entry name" value="BCTERIALGSPF"/>
</dbReference>
<evidence type="ECO:0000256" key="8">
    <source>
        <dbReference type="SAM" id="Phobius"/>
    </source>
</evidence>
<organism evidence="10 11">
    <name type="scientific">Acidiferrobacter thiooxydans</name>
    <dbReference type="NCBI Taxonomy" id="163359"/>
    <lineage>
        <taxon>Bacteria</taxon>
        <taxon>Pseudomonadati</taxon>
        <taxon>Pseudomonadota</taxon>
        <taxon>Gammaproteobacteria</taxon>
        <taxon>Acidiferrobacterales</taxon>
        <taxon>Acidiferrobacteraceae</taxon>
        <taxon>Acidiferrobacter</taxon>
    </lineage>
</organism>
<keyword evidence="7 8" id="KW-0472">Membrane</keyword>
<dbReference type="InterPro" id="IPR018076">
    <property type="entry name" value="T2SS_GspF_dom"/>
</dbReference>
<dbReference type="GO" id="GO:0015627">
    <property type="term" value="C:type II protein secretion system complex"/>
    <property type="evidence" value="ECO:0007669"/>
    <property type="project" value="InterPro"/>
</dbReference>
<keyword evidence="5 8" id="KW-0812">Transmembrane</keyword>